<evidence type="ECO:0000259" key="1">
    <source>
        <dbReference type="Pfam" id="PF13229"/>
    </source>
</evidence>
<dbReference type="InterPro" id="IPR012334">
    <property type="entry name" value="Pectin_lyas_fold"/>
</dbReference>
<dbReference type="Pfam" id="PF13229">
    <property type="entry name" value="Beta_helix"/>
    <property type="match status" value="1"/>
</dbReference>
<comment type="caution">
    <text evidence="2">The sequence shown here is derived from an EMBL/GenBank/DDBJ whole genome shotgun (WGS) entry which is preliminary data.</text>
</comment>
<sequence length="415" mass="43745">MSNDDLERAVQAAPPGSTLRLRGVWSRSTPLVVDRPLTMVFESGSSITMTRDVTAIEVLTGSVAVIGARLVGAGAAASGLGRGVHVRGTAEEPLEDVHVVDCVVRDFSYDALQFEHVRDFVVARNTVTDLGYAGIMLLSSTDGQVVDNEVRDVHQPDGYVNSYGVIVSRDDRRDLSAAPRSARVRVERNRISGVRRWEGIDTHSGDDVTICDNTVRDCRVGIAVVPSKDPGDRSYRIGSHRAVIARNRIERNEVLPPGSGIVVRGAGSRLGDDLDRTDAVVTGNVVVGHGGGPREAGILAYFTRGLTLSDNHLDRCERAAISLYHSNDAAIVTRNSVSGLGRSEPAQMTVAIEAPSAGTSAQVLATRVRPATDGTLCSVGLVCGTGSTVTALANDWSGAARPVGGGGTIDRCSDG</sequence>
<dbReference type="AlphaFoldDB" id="A0A850DUI7"/>
<dbReference type="InterPro" id="IPR006626">
    <property type="entry name" value="PbH1"/>
</dbReference>
<dbReference type="Gene3D" id="2.160.20.10">
    <property type="entry name" value="Single-stranded right-handed beta-helix, Pectin lyase-like"/>
    <property type="match status" value="2"/>
</dbReference>
<dbReference type="EMBL" id="JABMCG010000076">
    <property type="protein sequence ID" value="NUU27133.1"/>
    <property type="molecule type" value="Genomic_DNA"/>
</dbReference>
<reference evidence="2 3" key="1">
    <citation type="submission" date="2020-05" db="EMBL/GenBank/DDBJ databases">
        <title>Genome Sequencing of Type Strains.</title>
        <authorList>
            <person name="Lemaire J.F."/>
            <person name="Inderbitzin P."/>
            <person name="Gregorio O.A."/>
            <person name="Collins S.B."/>
            <person name="Wespe N."/>
            <person name="Knight-Connoni V."/>
        </authorList>
    </citation>
    <scope>NUCLEOTIDE SEQUENCE [LARGE SCALE GENOMIC DNA]</scope>
    <source>
        <strain evidence="2 3">DSM 20512</strain>
    </source>
</reference>
<dbReference type="InterPro" id="IPR039448">
    <property type="entry name" value="Beta_helix"/>
</dbReference>
<feature type="domain" description="Right handed beta helix" evidence="1">
    <location>
        <begin position="162"/>
        <end position="336"/>
    </location>
</feature>
<name>A0A850DUI7_9MICO</name>
<protein>
    <recommendedName>
        <fullName evidence="1">Right handed beta helix domain-containing protein</fullName>
    </recommendedName>
</protein>
<dbReference type="SMART" id="SM00710">
    <property type="entry name" value="PbH1"/>
    <property type="match status" value="8"/>
</dbReference>
<dbReference type="InterPro" id="IPR011050">
    <property type="entry name" value="Pectin_lyase_fold/virulence"/>
</dbReference>
<dbReference type="Proteomes" id="UP000539146">
    <property type="component" value="Unassembled WGS sequence"/>
</dbReference>
<organism evidence="2 3">
    <name type="scientific">Curtobacterium citreum</name>
    <dbReference type="NCBI Taxonomy" id="2036"/>
    <lineage>
        <taxon>Bacteria</taxon>
        <taxon>Bacillati</taxon>
        <taxon>Actinomycetota</taxon>
        <taxon>Actinomycetes</taxon>
        <taxon>Micrococcales</taxon>
        <taxon>Microbacteriaceae</taxon>
        <taxon>Curtobacterium</taxon>
    </lineage>
</organism>
<gene>
    <name evidence="2" type="ORF">HP467_03245</name>
</gene>
<accession>A0A850DUI7</accession>
<dbReference type="SUPFAM" id="SSF51126">
    <property type="entry name" value="Pectin lyase-like"/>
    <property type="match status" value="1"/>
</dbReference>
<dbReference type="RefSeq" id="WP_175325204.1">
    <property type="nucleotide sequence ID" value="NZ_BAAAWP010000001.1"/>
</dbReference>
<evidence type="ECO:0000313" key="3">
    <source>
        <dbReference type="Proteomes" id="UP000539146"/>
    </source>
</evidence>
<proteinExistence type="predicted"/>
<evidence type="ECO:0000313" key="2">
    <source>
        <dbReference type="EMBL" id="NUU27133.1"/>
    </source>
</evidence>